<dbReference type="PANTHER" id="PTHR11439:SF498">
    <property type="entry name" value="DNAK FAMILY PROTEIN"/>
    <property type="match status" value="1"/>
</dbReference>
<dbReference type="PANTHER" id="PTHR11439">
    <property type="entry name" value="GAG-POL-RELATED RETROTRANSPOSON"/>
    <property type="match status" value="1"/>
</dbReference>
<dbReference type="InterPro" id="IPR043502">
    <property type="entry name" value="DNA/RNA_pol_sf"/>
</dbReference>
<dbReference type="CDD" id="cd09272">
    <property type="entry name" value="RNase_HI_RT_Ty1"/>
    <property type="match status" value="1"/>
</dbReference>
<proteinExistence type="predicted"/>
<dbReference type="AlphaFoldDB" id="A0A392PTI3"/>
<keyword evidence="2" id="KW-1185">Reference proteome</keyword>
<protein>
    <submittedName>
        <fullName evidence="1">Copia protein</fullName>
    </submittedName>
</protein>
<dbReference type="EMBL" id="LXQA010096322">
    <property type="protein sequence ID" value="MCI15401.1"/>
    <property type="molecule type" value="Genomic_DNA"/>
</dbReference>
<reference evidence="1 2" key="1">
    <citation type="journal article" date="2018" name="Front. Plant Sci.">
        <title>Red Clover (Trifolium pratense) and Zigzag Clover (T. medium) - A Picture of Genomic Similarities and Differences.</title>
        <authorList>
            <person name="Dluhosova J."/>
            <person name="Istvanek J."/>
            <person name="Nedelnik J."/>
            <person name="Repkova J."/>
        </authorList>
    </citation>
    <scope>NUCLEOTIDE SEQUENCE [LARGE SCALE GENOMIC DNA]</scope>
    <source>
        <strain evidence="2">cv. 10/8</strain>
        <tissue evidence="1">Leaf</tissue>
    </source>
</reference>
<accession>A0A392PTI3</accession>
<sequence>MVTPSTSHYQAAIHLLRYLKGSPALGLFYPASSTIQLKAFSDSDWATCPTSRKSITGFCIFLGDSLISWKSKKQATVSKSSSEAEYRALASTTCEIQWLTYLLRDLQVAFTTPALLYCDSQSARHIASNPTFHERTKHIDIDCHIVREKLHAHLFHLLPISSIHQLADFFTKQLEAPPFQRLLSKLGMLNIHAPVCGGVTDTVT</sequence>
<dbReference type="SUPFAM" id="SSF56672">
    <property type="entry name" value="DNA/RNA polymerases"/>
    <property type="match status" value="1"/>
</dbReference>
<evidence type="ECO:0000313" key="2">
    <source>
        <dbReference type="Proteomes" id="UP000265520"/>
    </source>
</evidence>
<name>A0A392PTI3_9FABA</name>
<comment type="caution">
    <text evidence="1">The sequence shown here is derived from an EMBL/GenBank/DDBJ whole genome shotgun (WGS) entry which is preliminary data.</text>
</comment>
<organism evidence="1 2">
    <name type="scientific">Trifolium medium</name>
    <dbReference type="NCBI Taxonomy" id="97028"/>
    <lineage>
        <taxon>Eukaryota</taxon>
        <taxon>Viridiplantae</taxon>
        <taxon>Streptophyta</taxon>
        <taxon>Embryophyta</taxon>
        <taxon>Tracheophyta</taxon>
        <taxon>Spermatophyta</taxon>
        <taxon>Magnoliopsida</taxon>
        <taxon>eudicotyledons</taxon>
        <taxon>Gunneridae</taxon>
        <taxon>Pentapetalae</taxon>
        <taxon>rosids</taxon>
        <taxon>fabids</taxon>
        <taxon>Fabales</taxon>
        <taxon>Fabaceae</taxon>
        <taxon>Papilionoideae</taxon>
        <taxon>50 kb inversion clade</taxon>
        <taxon>NPAAA clade</taxon>
        <taxon>Hologalegina</taxon>
        <taxon>IRL clade</taxon>
        <taxon>Trifolieae</taxon>
        <taxon>Trifolium</taxon>
    </lineage>
</organism>
<evidence type="ECO:0000313" key="1">
    <source>
        <dbReference type="EMBL" id="MCI15401.1"/>
    </source>
</evidence>
<dbReference type="Proteomes" id="UP000265520">
    <property type="component" value="Unassembled WGS sequence"/>
</dbReference>